<dbReference type="Proteomes" id="UP000094580">
    <property type="component" value="Unassembled WGS sequence"/>
</dbReference>
<reference evidence="1 2" key="1">
    <citation type="submission" date="2016-07" db="EMBL/GenBank/DDBJ databases">
        <authorList>
            <person name="Townsley L."/>
            <person name="Shank E.A."/>
        </authorList>
    </citation>
    <scope>NUCLEOTIDE SEQUENCE [LARGE SCALE GENOMIC DNA]</scope>
    <source>
        <strain evidence="1 2">CH01</strain>
    </source>
</reference>
<proteinExistence type="predicted"/>
<name>A0ABX2ZUM7_9BACI</name>
<comment type="caution">
    <text evidence="1">The sequence shown here is derived from an EMBL/GenBank/DDBJ whole genome shotgun (WGS) entry which is preliminary data.</text>
</comment>
<keyword evidence="2" id="KW-1185">Reference proteome</keyword>
<gene>
    <name evidence="1" type="ORF">BED47_03955</name>
</gene>
<organism evidence="1 2">
    <name type="scientific">Gottfriedia luciferensis</name>
    <dbReference type="NCBI Taxonomy" id="178774"/>
    <lineage>
        <taxon>Bacteria</taxon>
        <taxon>Bacillati</taxon>
        <taxon>Bacillota</taxon>
        <taxon>Bacilli</taxon>
        <taxon>Bacillales</taxon>
        <taxon>Bacillaceae</taxon>
        <taxon>Gottfriedia</taxon>
    </lineage>
</organism>
<evidence type="ECO:0000313" key="1">
    <source>
        <dbReference type="EMBL" id="ODG93450.1"/>
    </source>
</evidence>
<protein>
    <submittedName>
        <fullName evidence="1">Uncharacterized protein</fullName>
    </submittedName>
</protein>
<evidence type="ECO:0000313" key="2">
    <source>
        <dbReference type="Proteomes" id="UP000094580"/>
    </source>
</evidence>
<sequence length="203" mass="23902">MEYPIMEPPFEIKSFRELSAKESKALLNWFESQIPVRLDLLQKAIKHTTDDSTEFLDFSPLSLIPLWRWFLDQIEIKEKTQEEIMIEKLNIPEQLRNIIEIETQELSVGTQILAMDIAIYTAEVLIRSNSEIKWGRIRKPKSSIDVNRPVLISNSSKVVINPTNQISNLTERMVEIGNTNERILKEKYESWVYFFSNNHLKEY</sequence>
<accession>A0ABX2ZUM7</accession>
<dbReference type="RefSeq" id="WP_069032516.1">
    <property type="nucleotide sequence ID" value="NZ_MDKC01000002.1"/>
</dbReference>
<dbReference type="EMBL" id="MDKC01000002">
    <property type="protein sequence ID" value="ODG93450.1"/>
    <property type="molecule type" value="Genomic_DNA"/>
</dbReference>